<dbReference type="EMBL" id="JAHDYR010000020">
    <property type="protein sequence ID" value="KAG9393891.1"/>
    <property type="molecule type" value="Genomic_DNA"/>
</dbReference>
<accession>A0A8J6BXW2</accession>
<dbReference type="SUPFAM" id="SSF56801">
    <property type="entry name" value="Acetyl-CoA synthetase-like"/>
    <property type="match status" value="1"/>
</dbReference>
<feature type="domain" description="AMP-dependent synthetase/ligase" evidence="3">
    <location>
        <begin position="37"/>
        <end position="501"/>
    </location>
</feature>
<dbReference type="GO" id="GO:0016020">
    <property type="term" value="C:membrane"/>
    <property type="evidence" value="ECO:0007669"/>
    <property type="project" value="TreeGrafter"/>
</dbReference>
<dbReference type="OrthoDB" id="1700726at2759"/>
<dbReference type="Pfam" id="PF00501">
    <property type="entry name" value="AMP-binding"/>
    <property type="match status" value="1"/>
</dbReference>
<evidence type="ECO:0000256" key="1">
    <source>
        <dbReference type="ARBA" id="ARBA00022741"/>
    </source>
</evidence>
<dbReference type="PANTHER" id="PTHR43272">
    <property type="entry name" value="LONG-CHAIN-FATTY-ACID--COA LIGASE"/>
    <property type="match status" value="1"/>
</dbReference>
<dbReference type="GO" id="GO:0005524">
    <property type="term" value="F:ATP binding"/>
    <property type="evidence" value="ECO:0007669"/>
    <property type="project" value="UniProtKB-KW"/>
</dbReference>
<dbReference type="InterPro" id="IPR000873">
    <property type="entry name" value="AMP-dep_synth/lig_dom"/>
</dbReference>
<dbReference type="AlphaFoldDB" id="A0A8J6BXW2"/>
<evidence type="ECO:0000256" key="2">
    <source>
        <dbReference type="ARBA" id="ARBA00022840"/>
    </source>
</evidence>
<keyword evidence="1" id="KW-0547">Nucleotide-binding</keyword>
<protein>
    <submittedName>
        <fullName evidence="4">AMP-binding enzyme</fullName>
    </submittedName>
</protein>
<gene>
    <name evidence="4" type="ORF">J8273_4755</name>
</gene>
<evidence type="ECO:0000313" key="5">
    <source>
        <dbReference type="Proteomes" id="UP000717585"/>
    </source>
</evidence>
<keyword evidence="5" id="KW-1185">Reference proteome</keyword>
<dbReference type="InterPro" id="IPR020845">
    <property type="entry name" value="AMP-binding_CS"/>
</dbReference>
<evidence type="ECO:0000313" key="4">
    <source>
        <dbReference type="EMBL" id="KAG9393891.1"/>
    </source>
</evidence>
<comment type="caution">
    <text evidence="4">The sequence shown here is derived from an EMBL/GenBank/DDBJ whole genome shotgun (WGS) entry which is preliminary data.</text>
</comment>
<dbReference type="Gene3D" id="3.40.50.12780">
    <property type="entry name" value="N-terminal domain of ligase-like"/>
    <property type="match status" value="1"/>
</dbReference>
<dbReference type="PANTHER" id="PTHR43272:SF33">
    <property type="entry name" value="AMP-BINDING DOMAIN-CONTAINING PROTEIN-RELATED"/>
    <property type="match status" value="1"/>
</dbReference>
<sequence>MADNADTTEIHEAVFKQSFPDIQLPSDWKNCSSIIEMTAKSNPDAKCFGTRTFEPKSRGDFEWLSYKDAMQLITEFSAGLAGLGFKKGDKVGIMSKNRVEWAVADFACAARGIITVPLYDSQGIEDVRYIVPNSDITAILVAAEHLPLLRQLWDEPCCEAVKTMVLFDYRPDDAALLRAVRPDLAEHALDVPDHVTMSLDTVAADERDHMCAMLTHSFSQVLAEGRAHPSEVTETVTPEDELSFVYTSGTTGDPKGVVITHSNVMWAVTSFMSYWPARTPAMVRAGEYDTLISYLPCAHIFMRVISFLAHYNVAGVAFYQGDTRKIMDDVAVLRPTILPAVPRILSRMFDAVSSKIAAKPALSRFVFTTAYGQKRKALFGGKSRQEPNFLVKRVFKKTEQVIGGNVRLIFTGSAPLPAQINEFVQIVFGSPIIEGYGMTESTSTAAAQLEGVQDMGNVGVPEGNLQIKLIDVPDLDYLVSDSPNPRGEVLLKGGNIFKGYYKAEDKTAEVIDDDGWFHTGDIGEMLPGNRLKLIDRKRNIFKMAQGEFVCGSAIEDVCTANCPAVGSIFIYGNRYESFLVAVVVPNKTMVDQWWAELGKDKSVAYEARMRDLDIVMKVHEELYAACKNAGLRPFEFPKAVILDPNEWTIENNLLTPSMKPKRAALKHLYKQRMLQTYVSIKNNVSNIGRMSVKEAGELSLDAVRMVAAGEVGELDEESLTTLTFGSHVMK</sequence>
<dbReference type="InterPro" id="IPR042099">
    <property type="entry name" value="ANL_N_sf"/>
</dbReference>
<evidence type="ECO:0000259" key="3">
    <source>
        <dbReference type="Pfam" id="PF00501"/>
    </source>
</evidence>
<dbReference type="Proteomes" id="UP000717585">
    <property type="component" value="Unassembled WGS sequence"/>
</dbReference>
<dbReference type="GO" id="GO:0005783">
    <property type="term" value="C:endoplasmic reticulum"/>
    <property type="evidence" value="ECO:0007669"/>
    <property type="project" value="TreeGrafter"/>
</dbReference>
<dbReference type="GO" id="GO:0004467">
    <property type="term" value="F:long-chain fatty acid-CoA ligase activity"/>
    <property type="evidence" value="ECO:0007669"/>
    <property type="project" value="TreeGrafter"/>
</dbReference>
<keyword evidence="2" id="KW-0067">ATP-binding</keyword>
<reference evidence="4" key="1">
    <citation type="submission" date="2021-05" db="EMBL/GenBank/DDBJ databases">
        <title>A free-living protist that lacks canonical eukaryotic 1 DNA replication and segregation systems.</title>
        <authorList>
            <person name="Salas-Leiva D.E."/>
            <person name="Tromer E.C."/>
            <person name="Curtis B.A."/>
            <person name="Jerlstrom-Hultqvist J."/>
            <person name="Kolisko M."/>
            <person name="Yi Z."/>
            <person name="Salas-Leiva J.S."/>
            <person name="Gallot-Lavallee L."/>
            <person name="Kops G.J.P.L."/>
            <person name="Archibald J.M."/>
            <person name="Simpson A.G.B."/>
            <person name="Roger A.J."/>
        </authorList>
    </citation>
    <scope>NUCLEOTIDE SEQUENCE</scope>
    <source>
        <strain evidence="4">BICM</strain>
    </source>
</reference>
<organism evidence="4 5">
    <name type="scientific">Carpediemonas membranifera</name>
    <dbReference type="NCBI Taxonomy" id="201153"/>
    <lineage>
        <taxon>Eukaryota</taxon>
        <taxon>Metamonada</taxon>
        <taxon>Carpediemonas-like organisms</taxon>
        <taxon>Carpediemonas</taxon>
    </lineage>
</organism>
<name>A0A8J6BXW2_9EUKA</name>
<dbReference type="PROSITE" id="PS00455">
    <property type="entry name" value="AMP_BINDING"/>
    <property type="match status" value="1"/>
</dbReference>
<proteinExistence type="predicted"/>